<sequence>LLFFAYLLFLIQHYCFMSSIRAKNIILADVVAITGSILFYSFGFVFAFGARFNSTGNRRRCNRHLARRENPVRFSPRVLFLSHRNCVPGGGPLGLVAPWLAQSELDSVALWFACY</sequence>
<dbReference type="Proteomes" id="UP000237105">
    <property type="component" value="Unassembled WGS sequence"/>
</dbReference>
<proteinExistence type="predicted"/>
<dbReference type="EMBL" id="JXTB01000098">
    <property type="protein sequence ID" value="PON64134.1"/>
    <property type="molecule type" value="Genomic_DNA"/>
</dbReference>
<comment type="caution">
    <text evidence="2">The sequence shown here is derived from an EMBL/GenBank/DDBJ whole genome shotgun (WGS) entry which is preliminary data.</text>
</comment>
<evidence type="ECO:0000313" key="2">
    <source>
        <dbReference type="EMBL" id="PON64134.1"/>
    </source>
</evidence>
<evidence type="ECO:0000256" key="1">
    <source>
        <dbReference type="SAM" id="Phobius"/>
    </source>
</evidence>
<keyword evidence="1" id="KW-1133">Transmembrane helix</keyword>
<keyword evidence="1" id="KW-0812">Transmembrane</keyword>
<feature type="transmembrane region" description="Helical" evidence="1">
    <location>
        <begin position="32"/>
        <end position="50"/>
    </location>
</feature>
<protein>
    <submittedName>
        <fullName evidence="2">Uncharacterized protein</fullName>
    </submittedName>
</protein>
<keyword evidence="1" id="KW-0472">Membrane</keyword>
<reference evidence="3" key="1">
    <citation type="submission" date="2016-06" db="EMBL/GenBank/DDBJ databases">
        <title>Parallel loss of symbiosis genes in relatives of nitrogen-fixing non-legume Parasponia.</title>
        <authorList>
            <person name="Van Velzen R."/>
            <person name="Holmer R."/>
            <person name="Bu F."/>
            <person name="Rutten L."/>
            <person name="Van Zeijl A."/>
            <person name="Liu W."/>
            <person name="Santuari L."/>
            <person name="Cao Q."/>
            <person name="Sharma T."/>
            <person name="Shen D."/>
            <person name="Roswanjaya Y."/>
            <person name="Wardhani T."/>
            <person name="Kalhor M.S."/>
            <person name="Jansen J."/>
            <person name="Van den Hoogen J."/>
            <person name="Gungor B."/>
            <person name="Hartog M."/>
            <person name="Hontelez J."/>
            <person name="Verver J."/>
            <person name="Yang W.-C."/>
            <person name="Schijlen E."/>
            <person name="Repin R."/>
            <person name="Schilthuizen M."/>
            <person name="Schranz E."/>
            <person name="Heidstra R."/>
            <person name="Miyata K."/>
            <person name="Fedorova E."/>
            <person name="Kohlen W."/>
            <person name="Bisseling T."/>
            <person name="Smit S."/>
            <person name="Geurts R."/>
        </authorList>
    </citation>
    <scope>NUCLEOTIDE SEQUENCE [LARGE SCALE GENOMIC DNA]</scope>
    <source>
        <strain evidence="3">cv. WU1-14</strain>
    </source>
</reference>
<organism evidence="2 3">
    <name type="scientific">Parasponia andersonii</name>
    <name type="common">Sponia andersonii</name>
    <dbReference type="NCBI Taxonomy" id="3476"/>
    <lineage>
        <taxon>Eukaryota</taxon>
        <taxon>Viridiplantae</taxon>
        <taxon>Streptophyta</taxon>
        <taxon>Embryophyta</taxon>
        <taxon>Tracheophyta</taxon>
        <taxon>Spermatophyta</taxon>
        <taxon>Magnoliopsida</taxon>
        <taxon>eudicotyledons</taxon>
        <taxon>Gunneridae</taxon>
        <taxon>Pentapetalae</taxon>
        <taxon>rosids</taxon>
        <taxon>fabids</taxon>
        <taxon>Rosales</taxon>
        <taxon>Cannabaceae</taxon>
        <taxon>Parasponia</taxon>
    </lineage>
</organism>
<evidence type="ECO:0000313" key="3">
    <source>
        <dbReference type="Proteomes" id="UP000237105"/>
    </source>
</evidence>
<name>A0A2P5CSW2_PARAD</name>
<feature type="non-terminal residue" evidence="2">
    <location>
        <position position="1"/>
    </location>
</feature>
<dbReference type="AlphaFoldDB" id="A0A2P5CSW2"/>
<keyword evidence="3" id="KW-1185">Reference proteome</keyword>
<accession>A0A2P5CSW2</accession>
<gene>
    <name evidence="2" type="ORF">PanWU01x14_126560</name>
</gene>